<dbReference type="FunFam" id="3.90.640.10:FF:000003">
    <property type="entry name" value="Molecular chaperone DnaK"/>
    <property type="match status" value="1"/>
</dbReference>
<proteinExistence type="inferred from homology"/>
<dbReference type="InParanoid" id="A0A2G5EI74"/>
<name>A0A2G5EI74_AQUCA</name>
<dbReference type="PROSITE" id="PS01036">
    <property type="entry name" value="HSP70_3"/>
    <property type="match status" value="1"/>
</dbReference>
<dbReference type="STRING" id="218851.A0A2G5EI74"/>
<dbReference type="SUPFAM" id="SSF100920">
    <property type="entry name" value="Heat shock protein 70kD (HSP70), peptide-binding domain"/>
    <property type="match status" value="1"/>
</dbReference>
<dbReference type="AlphaFoldDB" id="A0A2G5EI74"/>
<comment type="similarity">
    <text evidence="3">Belongs to the heat shock protein 70 family.</text>
</comment>
<dbReference type="InterPro" id="IPR029048">
    <property type="entry name" value="HSP70_C_sf"/>
</dbReference>
<dbReference type="Gene3D" id="3.30.420.40">
    <property type="match status" value="2"/>
</dbReference>
<reference evidence="4 5" key="1">
    <citation type="submission" date="2017-09" db="EMBL/GenBank/DDBJ databases">
        <title>WGS assembly of Aquilegia coerulea Goldsmith.</title>
        <authorList>
            <person name="Hodges S."/>
            <person name="Kramer E."/>
            <person name="Nordborg M."/>
            <person name="Tomkins J."/>
            <person name="Borevitz J."/>
            <person name="Derieg N."/>
            <person name="Yan J."/>
            <person name="Mihaltcheva S."/>
            <person name="Hayes R.D."/>
            <person name="Rokhsar D."/>
        </authorList>
    </citation>
    <scope>NUCLEOTIDE SEQUENCE [LARGE SCALE GENOMIC DNA]</scope>
    <source>
        <strain evidence="5">cv. Goldsmith</strain>
    </source>
</reference>
<dbReference type="Gene3D" id="2.60.34.10">
    <property type="entry name" value="Substrate Binding Domain Of DNAk, Chain A, domain 1"/>
    <property type="match status" value="1"/>
</dbReference>
<dbReference type="PRINTS" id="PR00301">
    <property type="entry name" value="HEATSHOCK70"/>
</dbReference>
<dbReference type="Gene3D" id="3.90.640.10">
    <property type="entry name" value="Actin, Chain A, domain 4"/>
    <property type="match status" value="1"/>
</dbReference>
<keyword evidence="2 3" id="KW-0067">ATP-binding</keyword>
<dbReference type="Pfam" id="PF00012">
    <property type="entry name" value="HSP70"/>
    <property type="match status" value="1"/>
</dbReference>
<dbReference type="FunFam" id="3.30.420.40:FF:000004">
    <property type="entry name" value="Molecular chaperone DnaK"/>
    <property type="match status" value="1"/>
</dbReference>
<evidence type="ECO:0000313" key="5">
    <source>
        <dbReference type="Proteomes" id="UP000230069"/>
    </source>
</evidence>
<dbReference type="EMBL" id="KZ305024">
    <property type="protein sequence ID" value="PIA55465.1"/>
    <property type="molecule type" value="Genomic_DNA"/>
</dbReference>
<dbReference type="SUPFAM" id="SSF53067">
    <property type="entry name" value="Actin-like ATPase domain"/>
    <property type="match status" value="2"/>
</dbReference>
<dbReference type="Gene3D" id="1.20.1270.10">
    <property type="match status" value="1"/>
</dbReference>
<dbReference type="InterPro" id="IPR043129">
    <property type="entry name" value="ATPase_NBD"/>
</dbReference>
<organism evidence="4 5">
    <name type="scientific">Aquilegia coerulea</name>
    <name type="common">Rocky mountain columbine</name>
    <dbReference type="NCBI Taxonomy" id="218851"/>
    <lineage>
        <taxon>Eukaryota</taxon>
        <taxon>Viridiplantae</taxon>
        <taxon>Streptophyta</taxon>
        <taxon>Embryophyta</taxon>
        <taxon>Tracheophyta</taxon>
        <taxon>Spermatophyta</taxon>
        <taxon>Magnoliopsida</taxon>
        <taxon>Ranunculales</taxon>
        <taxon>Ranunculaceae</taxon>
        <taxon>Thalictroideae</taxon>
        <taxon>Aquilegia</taxon>
    </lineage>
</organism>
<dbReference type="GO" id="GO:0005524">
    <property type="term" value="F:ATP binding"/>
    <property type="evidence" value="ECO:0007669"/>
    <property type="project" value="UniProtKB-KW"/>
</dbReference>
<dbReference type="InterPro" id="IPR018181">
    <property type="entry name" value="Heat_shock_70_CS"/>
</dbReference>
<evidence type="ECO:0000256" key="1">
    <source>
        <dbReference type="ARBA" id="ARBA00022741"/>
    </source>
</evidence>
<dbReference type="InterPro" id="IPR029047">
    <property type="entry name" value="HSP70_peptide-bd_sf"/>
</dbReference>
<dbReference type="InterPro" id="IPR013126">
    <property type="entry name" value="Hsp_70_fam"/>
</dbReference>
<dbReference type="OrthoDB" id="2401965at2759"/>
<evidence type="ECO:0000313" key="4">
    <source>
        <dbReference type="EMBL" id="PIA55465.1"/>
    </source>
</evidence>
<protein>
    <submittedName>
        <fullName evidence="4">Uncharacterized protein</fullName>
    </submittedName>
</protein>
<evidence type="ECO:0000256" key="2">
    <source>
        <dbReference type="ARBA" id="ARBA00022840"/>
    </source>
</evidence>
<evidence type="ECO:0000256" key="3">
    <source>
        <dbReference type="RuleBase" id="RU003322"/>
    </source>
</evidence>
<dbReference type="Proteomes" id="UP000230069">
    <property type="component" value="Unassembled WGS sequence"/>
</dbReference>
<sequence>MARPFRPFSSKPTQNYVIGIHFGTTNSCVAVMEGLEAKVILNSEGGWTTPLIVVFYSKEQQVEAKEEEVVGTLANRHAVTNPTNTFLRIKNLMGRKFNDPQTQKEMNISSYKIISALNGDALVEVNDKQYTPSKIGGFVFKKLREAVESYLGNSVSKAVISVPAYFNDEQRQAVEDAGRNAGLNVLEMIDEPIAAALSYGLNKESVLIAVIHLGGATFDVSILEVTNGAFQVKATIGDTFLGGEDFDNALLEYLDMLAIQKLREASENAKRELSNALYTEIYLLYLDALGPKHLYLILTRSTFETLVQNIIQRIQNLCAKCLEDANTNVVDEVLLVGGTTRVPKVQDIVAEIFGKSPRKLVNPDEAVAKGAAIQGGILSDEELKEIILMKATPLTLGVESLGGIFIRVINRNTSIPTKKSQIFSTSDDNETHIGVRVFLGEREFVYDNKLLCAFEFEVSPAPRGLLQIEVTFNIDATGILTVSVNDNATGKEKLATIRSLGSLSEYDIQKMIQDAELHSQKDQERKTMVNLQNAAGITVYRMETFFSYRLKKREKSSGSLEEEEEERLREFREKFPAEVLGEMKKSLDELKQALSSDDMDEIKTKLDAANKAFWRARLSQTG</sequence>
<keyword evidence="5" id="KW-1185">Reference proteome</keyword>
<gene>
    <name evidence="4" type="ORF">AQUCO_00700037v1</name>
</gene>
<dbReference type="PANTHER" id="PTHR19375">
    <property type="entry name" value="HEAT SHOCK PROTEIN 70KDA"/>
    <property type="match status" value="1"/>
</dbReference>
<dbReference type="GO" id="GO:0140662">
    <property type="term" value="F:ATP-dependent protein folding chaperone"/>
    <property type="evidence" value="ECO:0007669"/>
    <property type="project" value="InterPro"/>
</dbReference>
<accession>A0A2G5EI74</accession>
<keyword evidence="1 3" id="KW-0547">Nucleotide-binding</keyword>